<accession>A0AAC9HTH1</accession>
<reference evidence="4" key="1">
    <citation type="submission" date="2016-03" db="EMBL/GenBank/DDBJ databases">
        <title>Complete genome sequence of the type strain Actinoalloteichus hymeniacidonis DSM 45092.</title>
        <authorList>
            <person name="Schaffert L."/>
            <person name="Albersmeier A."/>
            <person name="Winkler A."/>
            <person name="Kalinowski J."/>
            <person name="Zotchev S."/>
            <person name="Ruckert C."/>
        </authorList>
    </citation>
    <scope>NUCLEOTIDE SEQUENCE [LARGE SCALE GENOMIC DNA]</scope>
    <source>
        <strain evidence="4">HPA177(T) (DSM 45092(T))</strain>
    </source>
</reference>
<feature type="transmembrane region" description="Helical" evidence="2">
    <location>
        <begin position="476"/>
        <end position="504"/>
    </location>
</feature>
<feature type="compositionally biased region" description="Low complexity" evidence="1">
    <location>
        <begin position="8"/>
        <end position="20"/>
    </location>
</feature>
<dbReference type="Pfam" id="PF03929">
    <property type="entry name" value="PepSY_TM"/>
    <property type="match status" value="1"/>
</dbReference>
<feature type="compositionally biased region" description="Polar residues" evidence="1">
    <location>
        <begin position="26"/>
        <end position="38"/>
    </location>
</feature>
<evidence type="ECO:0000256" key="1">
    <source>
        <dbReference type="SAM" id="MobiDB-lite"/>
    </source>
</evidence>
<dbReference type="Proteomes" id="UP000095210">
    <property type="component" value="Chromosome"/>
</dbReference>
<organism evidence="3 4">
    <name type="scientific">Actinoalloteichus hymeniacidonis</name>
    <dbReference type="NCBI Taxonomy" id="340345"/>
    <lineage>
        <taxon>Bacteria</taxon>
        <taxon>Bacillati</taxon>
        <taxon>Actinomycetota</taxon>
        <taxon>Actinomycetes</taxon>
        <taxon>Pseudonocardiales</taxon>
        <taxon>Pseudonocardiaceae</taxon>
        <taxon>Actinoalloteichus</taxon>
    </lineage>
</organism>
<dbReference type="InterPro" id="IPR005625">
    <property type="entry name" value="PepSY-ass_TM"/>
</dbReference>
<dbReference type="RefSeq" id="WP_069850336.1">
    <property type="nucleotide sequence ID" value="NZ_CP014859.1"/>
</dbReference>
<feature type="compositionally biased region" description="Low complexity" evidence="1">
    <location>
        <begin position="39"/>
        <end position="55"/>
    </location>
</feature>
<dbReference type="PANTHER" id="PTHR34219">
    <property type="entry name" value="IRON-REGULATED INNER MEMBRANE PROTEIN-RELATED"/>
    <property type="match status" value="1"/>
</dbReference>
<feature type="region of interest" description="Disordered" evidence="1">
    <location>
        <begin position="1"/>
        <end position="70"/>
    </location>
</feature>
<name>A0AAC9HTH1_9PSEU</name>
<evidence type="ECO:0000256" key="2">
    <source>
        <dbReference type="SAM" id="Phobius"/>
    </source>
</evidence>
<dbReference type="EMBL" id="CP014859">
    <property type="protein sequence ID" value="AOS64205.1"/>
    <property type="molecule type" value="Genomic_DNA"/>
</dbReference>
<feature type="transmembrane region" description="Helical" evidence="2">
    <location>
        <begin position="86"/>
        <end position="110"/>
    </location>
</feature>
<dbReference type="KEGG" id="ahm:TL08_17025"/>
<sequence length="558" mass="59559">MDTEDSPTARADGAATGTTDPVRPETTGNGQPVRSTQRTAQSADPAAAEPADTPTVPRDASDTVSAASNGAGRSAWSYLRPLVLRLHFYAGVFVAPLLVIAAFTGLLYVFTPQLEQAIYDHELHVPAGQTVQPLADQVQAAQQARPDDELMAIRPGPTETDTTQVIFHAPDLAESYRRTVFVDPYTTEVRGVLETYGSGQALPVRGWIDWLHRGLHLGDFGRLYSELAASWLWLIVSVGVVLWVVRRRTGRRARAVLAPARGPAGRRRTMSWHGSVGVWAAAGLIALSATGLTWSTFAGENVGALRSMLSWETPAVSTELPAGTGSAAESSGASSGDIGVDQVRETALSEGLTGPLEITPPTEPGTAYKAQEVGRTWPTEQDGIAVAPGSGEVIDVVRFEDYSLAAKLARWGVDAHMGLLFGWVNQAVLVFLAVSLMAVIFWGYRMWWQRRPARGGGFVFGRPPTRGAWRRIPGRVLAPVILAGVFVAYFVPLLGASLLVFLLIDVLLGVRARRRGDPDRAAATGSEDLELGSTAAATADSVVPAQKSDRTPENTGGI</sequence>
<feature type="transmembrane region" description="Helical" evidence="2">
    <location>
        <begin position="420"/>
        <end position="444"/>
    </location>
</feature>
<feature type="transmembrane region" description="Helical" evidence="2">
    <location>
        <begin position="276"/>
        <end position="297"/>
    </location>
</feature>
<keyword evidence="2" id="KW-0472">Membrane</keyword>
<protein>
    <recommendedName>
        <fullName evidence="5">Iron-regulated membrane protein</fullName>
    </recommendedName>
</protein>
<evidence type="ECO:0000313" key="3">
    <source>
        <dbReference type="EMBL" id="AOS64205.1"/>
    </source>
</evidence>
<dbReference type="PANTHER" id="PTHR34219:SF1">
    <property type="entry name" value="PEPSY DOMAIN-CONTAINING PROTEIN"/>
    <property type="match status" value="1"/>
</dbReference>
<proteinExistence type="predicted"/>
<evidence type="ECO:0000313" key="4">
    <source>
        <dbReference type="Proteomes" id="UP000095210"/>
    </source>
</evidence>
<feature type="transmembrane region" description="Helical" evidence="2">
    <location>
        <begin position="227"/>
        <end position="245"/>
    </location>
</feature>
<dbReference type="AlphaFoldDB" id="A0AAC9HTH1"/>
<gene>
    <name evidence="3" type="ORF">TL08_17025</name>
</gene>
<evidence type="ECO:0008006" key="5">
    <source>
        <dbReference type="Google" id="ProtNLM"/>
    </source>
</evidence>
<keyword evidence="2" id="KW-1133">Transmembrane helix</keyword>
<keyword evidence="4" id="KW-1185">Reference proteome</keyword>
<keyword evidence="2" id="KW-0812">Transmembrane</keyword>